<keyword evidence="3" id="KW-1185">Reference proteome</keyword>
<gene>
    <name evidence="2" type="ORF">GGD50_003262</name>
</gene>
<dbReference type="AlphaFoldDB" id="A0A7W8XS79"/>
<keyword evidence="1" id="KW-0812">Transmembrane</keyword>
<evidence type="ECO:0000313" key="3">
    <source>
        <dbReference type="Proteomes" id="UP000549882"/>
    </source>
</evidence>
<reference evidence="2 3" key="1">
    <citation type="submission" date="2020-08" db="EMBL/GenBank/DDBJ databases">
        <title>Genomic Encyclopedia of Type Strains, Phase IV (KMG-V): Genome sequencing to study the core and pangenomes of soil and plant-associated prokaryotes.</title>
        <authorList>
            <person name="Whitman W."/>
        </authorList>
    </citation>
    <scope>NUCLEOTIDE SEQUENCE [LARGE SCALE GENOMIC DNA]</scope>
    <source>
        <strain evidence="2 3">SEMIA 4064</strain>
    </source>
</reference>
<dbReference type="InterPro" id="IPR036259">
    <property type="entry name" value="MFS_trans_sf"/>
</dbReference>
<protein>
    <recommendedName>
        <fullName evidence="4">MFS transporter</fullName>
    </recommendedName>
</protein>
<dbReference type="RefSeq" id="WP_210318870.1">
    <property type="nucleotide sequence ID" value="NZ_JACHBI010000006.1"/>
</dbReference>
<evidence type="ECO:0000313" key="2">
    <source>
        <dbReference type="EMBL" id="MBB5574633.1"/>
    </source>
</evidence>
<feature type="transmembrane region" description="Helical" evidence="1">
    <location>
        <begin position="27"/>
        <end position="43"/>
    </location>
</feature>
<sequence length="176" mass="19127">MSLPLTGNPTSGAWISFSNRMIHRERVALLLLSMATGSAMVALEHSVVMTVVGCLLVGAVMAPLSTIYSVAVEDLPLLDKRAEALALLRTANSFDLVLATAMLTWATLEYGLVLGMAFSTIALMAATGAIMAGPRAHPQHYNCIDHDRSACDQSYWRPPDPRPLKLMRLWHKSHEG</sequence>
<comment type="caution">
    <text evidence="2">The sequence shown here is derived from an EMBL/GenBank/DDBJ whole genome shotgun (WGS) entry which is preliminary data.</text>
</comment>
<accession>A0A7W8XS79</accession>
<keyword evidence="1" id="KW-0472">Membrane</keyword>
<feature type="transmembrane region" description="Helical" evidence="1">
    <location>
        <begin position="112"/>
        <end position="132"/>
    </location>
</feature>
<feature type="transmembrane region" description="Helical" evidence="1">
    <location>
        <begin position="49"/>
        <end position="72"/>
    </location>
</feature>
<keyword evidence="1" id="KW-1133">Transmembrane helix</keyword>
<proteinExistence type="predicted"/>
<evidence type="ECO:0000256" key="1">
    <source>
        <dbReference type="SAM" id="Phobius"/>
    </source>
</evidence>
<dbReference type="Proteomes" id="UP000549882">
    <property type="component" value="Unassembled WGS sequence"/>
</dbReference>
<name>A0A7W8XS79_9HYPH</name>
<evidence type="ECO:0008006" key="4">
    <source>
        <dbReference type="Google" id="ProtNLM"/>
    </source>
</evidence>
<dbReference type="EMBL" id="JACHBI010000006">
    <property type="protein sequence ID" value="MBB5574633.1"/>
    <property type="molecule type" value="Genomic_DNA"/>
</dbReference>
<organism evidence="2 3">
    <name type="scientific">Rhizobium paranaense</name>
    <dbReference type="NCBI Taxonomy" id="1650438"/>
    <lineage>
        <taxon>Bacteria</taxon>
        <taxon>Pseudomonadati</taxon>
        <taxon>Pseudomonadota</taxon>
        <taxon>Alphaproteobacteria</taxon>
        <taxon>Hyphomicrobiales</taxon>
        <taxon>Rhizobiaceae</taxon>
        <taxon>Rhizobium/Agrobacterium group</taxon>
        <taxon>Rhizobium</taxon>
    </lineage>
</organism>
<dbReference type="SUPFAM" id="SSF103473">
    <property type="entry name" value="MFS general substrate transporter"/>
    <property type="match status" value="1"/>
</dbReference>